<dbReference type="Proteomes" id="UP000787419">
    <property type="component" value="Unassembled WGS sequence"/>
</dbReference>
<name>A0A9D6AB21_9BACT</name>
<dbReference type="EMBL" id="JABZTM010000055">
    <property type="protein sequence ID" value="MBF1446927.1"/>
    <property type="molecule type" value="Genomic_DNA"/>
</dbReference>
<reference evidence="2" key="1">
    <citation type="submission" date="2020-04" db="EMBL/GenBank/DDBJ databases">
        <title>Deep metagenomics examines the oral microbiome during advanced dental caries in children, revealing novel taxa and co-occurrences with host molecules.</title>
        <authorList>
            <person name="Baker J.L."/>
            <person name="Morton J.T."/>
            <person name="Dinis M."/>
            <person name="Alvarez R."/>
            <person name="Tran N.C."/>
            <person name="Knight R."/>
            <person name="Edlund A."/>
        </authorList>
    </citation>
    <scope>NUCLEOTIDE SEQUENCE</scope>
    <source>
        <strain evidence="2">JCVI_32_bin.50</strain>
    </source>
</reference>
<comment type="caution">
    <text evidence="2">The sequence shown here is derived from an EMBL/GenBank/DDBJ whole genome shotgun (WGS) entry which is preliminary data.</text>
</comment>
<evidence type="ECO:0000256" key="1">
    <source>
        <dbReference type="SAM" id="Coils"/>
    </source>
</evidence>
<dbReference type="AlphaFoldDB" id="A0A9D6AB21"/>
<gene>
    <name evidence="2" type="ORF">HXN55_06035</name>
</gene>
<dbReference type="RefSeq" id="WP_158296861.1">
    <property type="nucleotide sequence ID" value="NZ_JABZTM010000055.1"/>
</dbReference>
<sequence>MQNLNRLIKENKVLVSENNALKTENAKVKERISQLEENAIKRVTIQKDEVIDGLRK</sequence>
<protein>
    <submittedName>
        <fullName evidence="2">Uncharacterized protein</fullName>
    </submittedName>
</protein>
<feature type="coiled-coil region" evidence="1">
    <location>
        <begin position="4"/>
        <end position="38"/>
    </location>
</feature>
<organism evidence="2 3">
    <name type="scientific">Prevotella nigrescens</name>
    <dbReference type="NCBI Taxonomy" id="28133"/>
    <lineage>
        <taxon>Bacteria</taxon>
        <taxon>Pseudomonadati</taxon>
        <taxon>Bacteroidota</taxon>
        <taxon>Bacteroidia</taxon>
        <taxon>Bacteroidales</taxon>
        <taxon>Prevotellaceae</taxon>
        <taxon>Prevotella</taxon>
    </lineage>
</organism>
<keyword evidence="1" id="KW-0175">Coiled coil</keyword>
<accession>A0A9D6AB21</accession>
<dbReference type="GeneID" id="94030763"/>
<proteinExistence type="predicted"/>
<evidence type="ECO:0000313" key="2">
    <source>
        <dbReference type="EMBL" id="MBF1446927.1"/>
    </source>
</evidence>
<evidence type="ECO:0000313" key="3">
    <source>
        <dbReference type="Proteomes" id="UP000787419"/>
    </source>
</evidence>